<gene>
    <name evidence="2" type="ordered locus">Shew_2616</name>
</gene>
<reference evidence="2 3" key="1">
    <citation type="submission" date="2007-03" db="EMBL/GenBank/DDBJ databases">
        <title>Complete sequence of Shewanella loihica PV-4.</title>
        <authorList>
            <consortium name="US DOE Joint Genome Institute"/>
            <person name="Copeland A."/>
            <person name="Lucas S."/>
            <person name="Lapidus A."/>
            <person name="Barry K."/>
            <person name="Detter J.C."/>
            <person name="Glavina del Rio T."/>
            <person name="Hammon N."/>
            <person name="Israni S."/>
            <person name="Dalin E."/>
            <person name="Tice H."/>
            <person name="Pitluck S."/>
            <person name="Chain P."/>
            <person name="Malfatti S."/>
            <person name="Shin M."/>
            <person name="Vergez L."/>
            <person name="Schmutz J."/>
            <person name="Larimer F."/>
            <person name="Land M."/>
            <person name="Hauser L."/>
            <person name="Kyrpides N."/>
            <person name="Mikhailova N."/>
            <person name="Romine M.F."/>
            <person name="Serres G."/>
            <person name="Fredrickson J."/>
            <person name="Tiedje J."/>
            <person name="Richardson P."/>
        </authorList>
    </citation>
    <scope>NUCLEOTIDE SEQUENCE [LARGE SCALE GENOMIC DNA]</scope>
    <source>
        <strain evidence="3">ATCC BAA-1088 / PV-4</strain>
    </source>
</reference>
<accession>A3QG84</accession>
<dbReference type="AlphaFoldDB" id="A3QG84"/>
<dbReference type="STRING" id="323850.Shew_2616"/>
<sequence>MQALWVKWRTPRLPEPDGERSGELGEGKPLRLLILGDSAAAGVGVSHQDKALSGQLTRLLAPHYRLNWCLHAKSGMTTAQTLKFVQQAPNGVDVILISLGVNDLLSPIDVQRWLASTGALIGGLLEASPGAMVLLTPLPPLGNFPRFKQPLAGVLRRREARFNRALEQFCQEKAACQLLPLMLPLTPDALASDGFHPSAASYRLWAECASQAILARHLIEDTRPV</sequence>
<name>A3QG84_SHELP</name>
<dbReference type="EMBL" id="CP000606">
    <property type="protein sequence ID" value="ABO24482.1"/>
    <property type="molecule type" value="Genomic_DNA"/>
</dbReference>
<dbReference type="Pfam" id="PF13472">
    <property type="entry name" value="Lipase_GDSL_2"/>
    <property type="match status" value="1"/>
</dbReference>
<protein>
    <submittedName>
        <fullName evidence="2">Lipolytic enzyme, G-D-S-L family</fullName>
    </submittedName>
</protein>
<dbReference type="SUPFAM" id="SSF52266">
    <property type="entry name" value="SGNH hydrolase"/>
    <property type="match status" value="1"/>
</dbReference>
<evidence type="ECO:0000259" key="1">
    <source>
        <dbReference type="Pfam" id="PF13472"/>
    </source>
</evidence>
<dbReference type="Gene3D" id="3.40.50.1110">
    <property type="entry name" value="SGNH hydrolase"/>
    <property type="match status" value="1"/>
</dbReference>
<keyword evidence="3" id="KW-1185">Reference proteome</keyword>
<dbReference type="InterPro" id="IPR036514">
    <property type="entry name" value="SGNH_hydro_sf"/>
</dbReference>
<dbReference type="PANTHER" id="PTHR30383:SF5">
    <property type="entry name" value="SGNH HYDROLASE-TYPE ESTERASE DOMAIN-CONTAINING PROTEIN"/>
    <property type="match status" value="1"/>
</dbReference>
<dbReference type="Proteomes" id="UP000001558">
    <property type="component" value="Chromosome"/>
</dbReference>
<dbReference type="CDD" id="cd01836">
    <property type="entry name" value="FeeA_FeeB_like"/>
    <property type="match status" value="1"/>
</dbReference>
<dbReference type="PANTHER" id="PTHR30383">
    <property type="entry name" value="THIOESTERASE 1/PROTEASE 1/LYSOPHOSPHOLIPASE L1"/>
    <property type="match status" value="1"/>
</dbReference>
<evidence type="ECO:0000313" key="2">
    <source>
        <dbReference type="EMBL" id="ABO24482.1"/>
    </source>
</evidence>
<proteinExistence type="predicted"/>
<evidence type="ECO:0000313" key="3">
    <source>
        <dbReference type="Proteomes" id="UP000001558"/>
    </source>
</evidence>
<dbReference type="InterPro" id="IPR013830">
    <property type="entry name" value="SGNH_hydro"/>
</dbReference>
<organism evidence="2 3">
    <name type="scientific">Shewanella loihica (strain ATCC BAA-1088 / PV-4)</name>
    <dbReference type="NCBI Taxonomy" id="323850"/>
    <lineage>
        <taxon>Bacteria</taxon>
        <taxon>Pseudomonadati</taxon>
        <taxon>Pseudomonadota</taxon>
        <taxon>Gammaproteobacteria</taxon>
        <taxon>Alteromonadales</taxon>
        <taxon>Shewanellaceae</taxon>
        <taxon>Shewanella</taxon>
    </lineage>
</organism>
<dbReference type="GO" id="GO:0004622">
    <property type="term" value="F:phosphatidylcholine lysophospholipase activity"/>
    <property type="evidence" value="ECO:0007669"/>
    <property type="project" value="TreeGrafter"/>
</dbReference>
<feature type="domain" description="SGNH hydrolase-type esterase" evidence="1">
    <location>
        <begin position="34"/>
        <end position="204"/>
    </location>
</feature>
<dbReference type="InterPro" id="IPR051532">
    <property type="entry name" value="Ester_Hydrolysis_Enzymes"/>
</dbReference>
<dbReference type="DNASU" id="4920715"/>
<dbReference type="HOGENOM" id="CLU_050180_2_1_6"/>
<dbReference type="KEGG" id="slo:Shew_2616"/>
<dbReference type="eggNOG" id="COG2755">
    <property type="taxonomic scope" value="Bacteria"/>
</dbReference>